<evidence type="ECO:0000259" key="7">
    <source>
        <dbReference type="PROSITE" id="PS51755"/>
    </source>
</evidence>
<evidence type="ECO:0000256" key="1">
    <source>
        <dbReference type="ARBA" id="ARBA00022553"/>
    </source>
</evidence>
<comment type="caution">
    <text evidence="8">The sequence shown here is derived from an EMBL/GenBank/DDBJ whole genome shotgun (WGS) entry which is preliminary data.</text>
</comment>
<sequence length="243" mass="27267">MRVLLISTVCAEGAYLHKALRESAHSLQMTDDLRDGLHLALRDTFDAVLIVAVDSDAIVNLTTRLSEFARLPGSPAILVVLGRATPVERARMLRAGADACFVQPYSFIEMQERMLALHRSSVQGMSDYTLDLPLKLDPLTRELVEGDKRCPLTKREFLLVESLLRQPDAPVARDQLIRYAWPDKDVVDPSSVNLVVSRLRRKLELYMFDARLETVSRFGYQISTAQLPQGRSFPVSQSNAENA</sequence>
<dbReference type="InterPro" id="IPR039420">
    <property type="entry name" value="WalR-like"/>
</dbReference>
<dbReference type="GO" id="GO:0032993">
    <property type="term" value="C:protein-DNA complex"/>
    <property type="evidence" value="ECO:0007669"/>
    <property type="project" value="TreeGrafter"/>
</dbReference>
<accession>A0A0J1CXY0</accession>
<evidence type="ECO:0000256" key="4">
    <source>
        <dbReference type="ARBA" id="ARBA00023125"/>
    </source>
</evidence>
<keyword evidence="9" id="KW-1185">Reference proteome</keyword>
<dbReference type="PANTHER" id="PTHR48111:SF1">
    <property type="entry name" value="TWO-COMPONENT RESPONSE REGULATOR ORR33"/>
    <property type="match status" value="1"/>
</dbReference>
<evidence type="ECO:0000313" key="8">
    <source>
        <dbReference type="EMBL" id="KLU25206.1"/>
    </source>
</evidence>
<keyword evidence="3" id="KW-0805">Transcription regulation</keyword>
<dbReference type="GO" id="GO:0000156">
    <property type="term" value="F:phosphorelay response regulator activity"/>
    <property type="evidence" value="ECO:0007669"/>
    <property type="project" value="TreeGrafter"/>
</dbReference>
<reference evidence="8 9" key="1">
    <citation type="journal article" date="2015" name="Genome Announc.">
        <title>Draft Genome Sequence of Burkholderia sp. Strain PML1(12), an Ectomycorrhizosphere-Inhabiting Bacterium with Effective Mineral-Weathering Ability.</title>
        <authorList>
            <person name="Uroz S."/>
            <person name="Oger P."/>
        </authorList>
    </citation>
    <scope>NUCLEOTIDE SEQUENCE [LARGE SCALE GENOMIC DNA]</scope>
    <source>
        <strain evidence="9">PML1(12)</strain>
    </source>
</reference>
<organism evidence="8 9">
    <name type="scientific">Caballeronia mineralivorans PML1(12)</name>
    <dbReference type="NCBI Taxonomy" id="908627"/>
    <lineage>
        <taxon>Bacteria</taxon>
        <taxon>Pseudomonadati</taxon>
        <taxon>Pseudomonadota</taxon>
        <taxon>Betaproteobacteria</taxon>
        <taxon>Burkholderiales</taxon>
        <taxon>Burkholderiaceae</taxon>
        <taxon>Caballeronia</taxon>
    </lineage>
</organism>
<dbReference type="InterPro" id="IPR016032">
    <property type="entry name" value="Sig_transdc_resp-reg_C-effctor"/>
</dbReference>
<protein>
    <submittedName>
        <fullName evidence="8">Transcriptional regulator</fullName>
    </submittedName>
</protein>
<keyword evidence="4 6" id="KW-0238">DNA-binding</keyword>
<dbReference type="PATRIC" id="fig|908627.4.peg.3593"/>
<dbReference type="CDD" id="cd00383">
    <property type="entry name" value="trans_reg_C"/>
    <property type="match status" value="1"/>
</dbReference>
<evidence type="ECO:0000256" key="3">
    <source>
        <dbReference type="ARBA" id="ARBA00023015"/>
    </source>
</evidence>
<dbReference type="GO" id="GO:0000976">
    <property type="term" value="F:transcription cis-regulatory region binding"/>
    <property type="evidence" value="ECO:0007669"/>
    <property type="project" value="TreeGrafter"/>
</dbReference>
<dbReference type="Pfam" id="PF00486">
    <property type="entry name" value="Trans_reg_C"/>
    <property type="match status" value="1"/>
</dbReference>
<dbReference type="SMART" id="SM00862">
    <property type="entry name" value="Trans_reg_C"/>
    <property type="match status" value="1"/>
</dbReference>
<dbReference type="SUPFAM" id="SSF46894">
    <property type="entry name" value="C-terminal effector domain of the bipartite response regulators"/>
    <property type="match status" value="1"/>
</dbReference>
<dbReference type="GO" id="GO:0005829">
    <property type="term" value="C:cytosol"/>
    <property type="evidence" value="ECO:0007669"/>
    <property type="project" value="TreeGrafter"/>
</dbReference>
<dbReference type="Gene3D" id="1.10.10.10">
    <property type="entry name" value="Winged helix-like DNA-binding domain superfamily/Winged helix DNA-binding domain"/>
    <property type="match status" value="1"/>
</dbReference>
<name>A0A0J1CXY0_9BURK</name>
<dbReference type="PANTHER" id="PTHR48111">
    <property type="entry name" value="REGULATOR OF RPOS"/>
    <property type="match status" value="1"/>
</dbReference>
<evidence type="ECO:0000256" key="5">
    <source>
        <dbReference type="ARBA" id="ARBA00023163"/>
    </source>
</evidence>
<feature type="DNA-binding region" description="OmpR/PhoB-type" evidence="6">
    <location>
        <begin position="125"/>
        <end position="224"/>
    </location>
</feature>
<dbReference type="PROSITE" id="PS51755">
    <property type="entry name" value="OMPR_PHOB"/>
    <property type="match status" value="1"/>
</dbReference>
<dbReference type="InterPro" id="IPR011006">
    <property type="entry name" value="CheY-like_superfamily"/>
</dbReference>
<evidence type="ECO:0000256" key="6">
    <source>
        <dbReference type="PROSITE-ProRule" id="PRU01091"/>
    </source>
</evidence>
<keyword evidence="2" id="KW-0902">Two-component regulatory system</keyword>
<dbReference type="Gene3D" id="3.40.50.2300">
    <property type="match status" value="1"/>
</dbReference>
<dbReference type="AlphaFoldDB" id="A0A0J1CXY0"/>
<keyword evidence="1" id="KW-0597">Phosphoprotein</keyword>
<dbReference type="InterPro" id="IPR001867">
    <property type="entry name" value="OmpR/PhoB-type_DNA-bd"/>
</dbReference>
<dbReference type="InterPro" id="IPR036388">
    <property type="entry name" value="WH-like_DNA-bd_sf"/>
</dbReference>
<dbReference type="RefSeq" id="WP_047847663.1">
    <property type="nucleotide sequence ID" value="NZ_AEJF01000102.1"/>
</dbReference>
<gene>
    <name evidence="8" type="ORF">EOS_16090</name>
</gene>
<proteinExistence type="predicted"/>
<keyword evidence="5" id="KW-0804">Transcription</keyword>
<dbReference type="EMBL" id="AEJF01000102">
    <property type="protein sequence ID" value="KLU25206.1"/>
    <property type="molecule type" value="Genomic_DNA"/>
</dbReference>
<dbReference type="SUPFAM" id="SSF52172">
    <property type="entry name" value="CheY-like"/>
    <property type="match status" value="1"/>
</dbReference>
<dbReference type="GO" id="GO:0006355">
    <property type="term" value="P:regulation of DNA-templated transcription"/>
    <property type="evidence" value="ECO:0007669"/>
    <property type="project" value="InterPro"/>
</dbReference>
<evidence type="ECO:0000256" key="2">
    <source>
        <dbReference type="ARBA" id="ARBA00023012"/>
    </source>
</evidence>
<feature type="domain" description="OmpR/PhoB-type" evidence="7">
    <location>
        <begin position="125"/>
        <end position="224"/>
    </location>
</feature>
<evidence type="ECO:0000313" key="9">
    <source>
        <dbReference type="Proteomes" id="UP000035963"/>
    </source>
</evidence>
<dbReference type="Proteomes" id="UP000035963">
    <property type="component" value="Unassembled WGS sequence"/>
</dbReference>
<dbReference type="OrthoDB" id="8999844at2"/>